<reference evidence="2 3" key="1">
    <citation type="submission" date="2024-02" db="EMBL/GenBank/DDBJ databases">
        <authorList>
            <person name="Daric V."/>
            <person name="Darras S."/>
        </authorList>
    </citation>
    <scope>NUCLEOTIDE SEQUENCE [LARGE SCALE GENOMIC DNA]</scope>
</reference>
<dbReference type="PANTHER" id="PTHR34094">
    <property type="match status" value="1"/>
</dbReference>
<evidence type="ECO:0000313" key="2">
    <source>
        <dbReference type="EMBL" id="CAK8690175.1"/>
    </source>
</evidence>
<keyword evidence="3" id="KW-1185">Reference proteome</keyword>
<dbReference type="Proteomes" id="UP001642483">
    <property type="component" value="Unassembled WGS sequence"/>
</dbReference>
<dbReference type="Pfam" id="PF13349">
    <property type="entry name" value="DUF4097"/>
    <property type="match status" value="1"/>
</dbReference>
<dbReference type="EMBL" id="CAWYQH010000114">
    <property type="protein sequence ID" value="CAK8690175.1"/>
    <property type="molecule type" value="Genomic_DNA"/>
</dbReference>
<sequence>MLLFLQRFYLLLGKVGLGLIVMLKTATLLIRQRILLWRASRLFSKQQSTPVKTWSLPVQPFWQLSADVKNCNIIVESLSPVKNVQGDKMEVHLHSSSTDAIGDYEIVCSSELRKVNITNKIGKPGLVHVLLPVAFDLQLNLKNRGNLKVSNMEGDSFIFNVENGATTLYSVKGRNIEVNVNDGDITAEKILQGNISLETKCGSIRTEKLQGPAVRLKTFHGPIQAQDVYTEDFDSSSCNGSTRIKSLHGRSNLITQNGSLVVGTMEGEMSCESCGVGDVDVHIMSTSRTDIKSNSGNVKLSVASDIEADVDIQGQVITGHESLNLETSNQENLNGTTSLTGSINRGGPRIKVQSLKGAVHLQTMSWWRRTTMFKSLAD</sequence>
<protein>
    <recommendedName>
        <fullName evidence="1">DUF4097 domain-containing protein</fullName>
    </recommendedName>
</protein>
<gene>
    <name evidence="2" type="ORF">CVLEPA_LOCUS22810</name>
</gene>
<dbReference type="InterPro" id="IPR025164">
    <property type="entry name" value="Toastrack_DUF4097"/>
</dbReference>
<evidence type="ECO:0000259" key="1">
    <source>
        <dbReference type="Pfam" id="PF13349"/>
    </source>
</evidence>
<proteinExistence type="predicted"/>
<accession>A0ABP0GF15</accession>
<feature type="domain" description="DUF4097" evidence="1">
    <location>
        <begin position="82"/>
        <end position="225"/>
    </location>
</feature>
<name>A0ABP0GF15_CLALP</name>
<comment type="caution">
    <text evidence="2">The sequence shown here is derived from an EMBL/GenBank/DDBJ whole genome shotgun (WGS) entry which is preliminary data.</text>
</comment>
<organism evidence="2 3">
    <name type="scientific">Clavelina lepadiformis</name>
    <name type="common">Light-bulb sea squirt</name>
    <name type="synonym">Ascidia lepadiformis</name>
    <dbReference type="NCBI Taxonomy" id="159417"/>
    <lineage>
        <taxon>Eukaryota</taxon>
        <taxon>Metazoa</taxon>
        <taxon>Chordata</taxon>
        <taxon>Tunicata</taxon>
        <taxon>Ascidiacea</taxon>
        <taxon>Aplousobranchia</taxon>
        <taxon>Clavelinidae</taxon>
        <taxon>Clavelina</taxon>
    </lineage>
</organism>
<evidence type="ECO:0000313" key="3">
    <source>
        <dbReference type="Proteomes" id="UP001642483"/>
    </source>
</evidence>
<dbReference type="PANTHER" id="PTHR34094:SF1">
    <property type="entry name" value="PROTEIN FAM185A"/>
    <property type="match status" value="1"/>
</dbReference>